<keyword evidence="3" id="KW-1185">Reference proteome</keyword>
<gene>
    <name evidence="2" type="ORF">EGM88_10805</name>
</gene>
<reference evidence="2 3" key="1">
    <citation type="submission" date="2018-11" db="EMBL/GenBank/DDBJ databases">
        <title>Aureibaculum marinum gen. nov., sp. nov., a member of the family Flavobacteriaceae isolated from the Bohai Sea.</title>
        <authorList>
            <person name="Ji X."/>
        </authorList>
    </citation>
    <scope>NUCLEOTIDE SEQUENCE [LARGE SCALE GENOMIC DNA]</scope>
    <source>
        <strain evidence="2 3">BH-SD17</strain>
    </source>
</reference>
<sequence length="145" mass="16797">MNEITLHYHLIIPSIISILILGIIFLKRKRIFGNGKLKWFWISLTVFFLFYLFIVGGATYNDIYAQWNSNKFDLNQDGFFSGNEITPEQQEAMRNLISDTGRNFSFITGLIFSGIIAFFVFGIGKITELIKKKKTTHNTVSYEKH</sequence>
<feature type="transmembrane region" description="Helical" evidence="1">
    <location>
        <begin position="104"/>
        <end position="124"/>
    </location>
</feature>
<keyword evidence="1" id="KW-1133">Transmembrane helix</keyword>
<proteinExistence type="predicted"/>
<dbReference type="AlphaFoldDB" id="A0A3N4NI52"/>
<evidence type="ECO:0000313" key="2">
    <source>
        <dbReference type="EMBL" id="RPD96044.1"/>
    </source>
</evidence>
<protein>
    <recommendedName>
        <fullName evidence="4">DUF4199 domain-containing protein</fullName>
    </recommendedName>
</protein>
<evidence type="ECO:0000256" key="1">
    <source>
        <dbReference type="SAM" id="Phobius"/>
    </source>
</evidence>
<organism evidence="2 3">
    <name type="scientific">Aureibaculum marinum</name>
    <dbReference type="NCBI Taxonomy" id="2487930"/>
    <lineage>
        <taxon>Bacteria</taxon>
        <taxon>Pseudomonadati</taxon>
        <taxon>Bacteroidota</taxon>
        <taxon>Flavobacteriia</taxon>
        <taxon>Flavobacteriales</taxon>
        <taxon>Flavobacteriaceae</taxon>
        <taxon>Aureibaculum</taxon>
    </lineage>
</organism>
<keyword evidence="1" id="KW-0472">Membrane</keyword>
<feature type="transmembrane region" description="Helical" evidence="1">
    <location>
        <begin position="39"/>
        <end position="60"/>
    </location>
</feature>
<keyword evidence="1" id="KW-0812">Transmembrane</keyword>
<dbReference type="OrthoDB" id="982197at2"/>
<accession>A0A3N4NI52</accession>
<dbReference type="Proteomes" id="UP000270856">
    <property type="component" value="Unassembled WGS sequence"/>
</dbReference>
<name>A0A3N4NI52_9FLAO</name>
<dbReference type="EMBL" id="RPFJ01000014">
    <property type="protein sequence ID" value="RPD96044.1"/>
    <property type="molecule type" value="Genomic_DNA"/>
</dbReference>
<evidence type="ECO:0000313" key="3">
    <source>
        <dbReference type="Proteomes" id="UP000270856"/>
    </source>
</evidence>
<comment type="caution">
    <text evidence="2">The sequence shown here is derived from an EMBL/GenBank/DDBJ whole genome shotgun (WGS) entry which is preliminary data.</text>
</comment>
<feature type="transmembrane region" description="Helical" evidence="1">
    <location>
        <begin position="6"/>
        <end position="27"/>
    </location>
</feature>
<evidence type="ECO:0008006" key="4">
    <source>
        <dbReference type="Google" id="ProtNLM"/>
    </source>
</evidence>